<protein>
    <submittedName>
        <fullName evidence="2">Trigger factor</fullName>
        <ecNumber evidence="2">5.2.1.8</ecNumber>
    </submittedName>
</protein>
<organism evidence="2 3">
    <name type="scientific">Larkinella rosea</name>
    <dbReference type="NCBI Taxonomy" id="2025312"/>
    <lineage>
        <taxon>Bacteria</taxon>
        <taxon>Pseudomonadati</taxon>
        <taxon>Bacteroidota</taxon>
        <taxon>Cytophagia</taxon>
        <taxon>Cytophagales</taxon>
        <taxon>Spirosomataceae</taxon>
        <taxon>Larkinella</taxon>
    </lineage>
</organism>
<keyword evidence="3" id="KW-1185">Reference proteome</keyword>
<dbReference type="InterPro" id="IPR027304">
    <property type="entry name" value="Trigger_fact/SurA_dom_sf"/>
</dbReference>
<dbReference type="Gene3D" id="3.30.70.1050">
    <property type="entry name" value="Trigger factor ribosome-binding domain"/>
    <property type="match status" value="1"/>
</dbReference>
<evidence type="ECO:0000259" key="1">
    <source>
        <dbReference type="Pfam" id="PF05697"/>
    </source>
</evidence>
<accession>A0A3P1BMZ9</accession>
<dbReference type="GO" id="GO:0015031">
    <property type="term" value="P:protein transport"/>
    <property type="evidence" value="ECO:0007669"/>
    <property type="project" value="InterPro"/>
</dbReference>
<keyword evidence="2" id="KW-0413">Isomerase</keyword>
<evidence type="ECO:0000313" key="3">
    <source>
        <dbReference type="Proteomes" id="UP000271925"/>
    </source>
</evidence>
<dbReference type="AlphaFoldDB" id="A0A3P1BMZ9"/>
<dbReference type="OrthoDB" id="9767721at2"/>
<dbReference type="PANTHER" id="PTHR30560">
    <property type="entry name" value="TRIGGER FACTOR CHAPERONE AND PEPTIDYL-PROLYL CIS/TRANS ISOMERASE"/>
    <property type="match status" value="1"/>
</dbReference>
<dbReference type="SUPFAM" id="SSF102735">
    <property type="entry name" value="Trigger factor ribosome-binding domain"/>
    <property type="match status" value="1"/>
</dbReference>
<feature type="domain" description="Trigger factor ribosome-binding bacterial" evidence="1">
    <location>
        <begin position="1"/>
        <end position="149"/>
    </location>
</feature>
<dbReference type="GO" id="GO:0003755">
    <property type="term" value="F:peptidyl-prolyl cis-trans isomerase activity"/>
    <property type="evidence" value="ECO:0007669"/>
    <property type="project" value="UniProtKB-EC"/>
</dbReference>
<evidence type="ECO:0000313" key="2">
    <source>
        <dbReference type="EMBL" id="RRB02293.1"/>
    </source>
</evidence>
<dbReference type="NCBIfam" id="TIGR00115">
    <property type="entry name" value="tig"/>
    <property type="match status" value="1"/>
</dbReference>
<dbReference type="GO" id="GO:0044183">
    <property type="term" value="F:protein folding chaperone"/>
    <property type="evidence" value="ECO:0007669"/>
    <property type="project" value="TreeGrafter"/>
</dbReference>
<dbReference type="SUPFAM" id="SSF109998">
    <property type="entry name" value="Triger factor/SurA peptide-binding domain-like"/>
    <property type="match status" value="1"/>
</dbReference>
<gene>
    <name evidence="2" type="primary">tig</name>
    <name evidence="2" type="ORF">EHT25_17625</name>
</gene>
<dbReference type="GO" id="GO:0043335">
    <property type="term" value="P:protein unfolding"/>
    <property type="evidence" value="ECO:0007669"/>
    <property type="project" value="TreeGrafter"/>
</dbReference>
<dbReference type="Proteomes" id="UP000271925">
    <property type="component" value="Unassembled WGS sequence"/>
</dbReference>
<proteinExistence type="predicted"/>
<dbReference type="GO" id="GO:0051083">
    <property type="term" value="P:'de novo' cotranslational protein folding"/>
    <property type="evidence" value="ECO:0007669"/>
    <property type="project" value="TreeGrafter"/>
</dbReference>
<sequence length="454" mass="51215">MEIALEKSTETNASLKIKLSKSDYQPEVDKKLKDYGRRASIKGFRPGKVPSSLIQKMYGKSVLVEEINELLKNTVSNYIRDNKLQVVGDPLPDREQADAIDWDSQNEFEFNYNLGLASDFEVDFDAIPAVTAYEIEAGETELNSTIDELKTRFSGQANVDESAEGDMIYGELKQPAKEEGGEPFATKTAFPTKQIAADELPKFVGLKKGDTVTFDIQKTFPDEKSRGLATGLKKEEAAELAGEFTFTVDDVTRPEQAEIGQEFFDKVLGPNVVDSEEQFREKVLEVIKGNYGRESDTLQRLDIEQALLDNIAISLPDDFLKQWLLTTNEGNVSEQEVEEQYDAFARSVKLQLIKNKIASENEINVSYEDVLNVTRGMVREQFGFYGDDEQMGQTIDKIAQQYLMDEKGENYMKMYNRLSDDKVIDVIKSKLTLAPRTVTVDEFKELVAARQPQA</sequence>
<dbReference type="Pfam" id="PF05697">
    <property type="entry name" value="Trigger_N"/>
    <property type="match status" value="1"/>
</dbReference>
<name>A0A3P1BMZ9_9BACT</name>
<dbReference type="Gene3D" id="1.10.3120.10">
    <property type="entry name" value="Trigger factor, C-terminal domain"/>
    <property type="match status" value="1"/>
</dbReference>
<comment type="caution">
    <text evidence="2">The sequence shown here is derived from an EMBL/GenBank/DDBJ whole genome shotgun (WGS) entry which is preliminary data.</text>
</comment>
<dbReference type="PANTHER" id="PTHR30560:SF3">
    <property type="entry name" value="TRIGGER FACTOR-LIKE PROTEIN TIG, CHLOROPLASTIC"/>
    <property type="match status" value="1"/>
</dbReference>
<dbReference type="EC" id="5.2.1.8" evidence="2"/>
<dbReference type="InterPro" id="IPR008881">
    <property type="entry name" value="Trigger_fac_ribosome-bd_bac"/>
</dbReference>
<dbReference type="RefSeq" id="WP_124876456.1">
    <property type="nucleotide sequence ID" value="NZ_RQJO01000009.1"/>
</dbReference>
<dbReference type="EMBL" id="RQJO01000009">
    <property type="protein sequence ID" value="RRB02293.1"/>
    <property type="molecule type" value="Genomic_DNA"/>
</dbReference>
<dbReference type="InterPro" id="IPR005215">
    <property type="entry name" value="Trig_fac"/>
</dbReference>
<dbReference type="GO" id="GO:0043022">
    <property type="term" value="F:ribosome binding"/>
    <property type="evidence" value="ECO:0007669"/>
    <property type="project" value="TreeGrafter"/>
</dbReference>
<reference evidence="2 3" key="1">
    <citation type="submission" date="2018-11" db="EMBL/GenBank/DDBJ databases">
        <authorList>
            <person name="Zhou Z."/>
            <person name="Wang G."/>
        </authorList>
    </citation>
    <scope>NUCLEOTIDE SEQUENCE [LARGE SCALE GENOMIC DNA]</scope>
    <source>
        <strain evidence="2 3">KCTC52004</strain>
    </source>
</reference>
<dbReference type="InterPro" id="IPR037041">
    <property type="entry name" value="Trigger_fac_C_sf"/>
</dbReference>
<dbReference type="InterPro" id="IPR036611">
    <property type="entry name" value="Trigger_fac_ribosome-bd_sf"/>
</dbReference>